<comment type="caution">
    <text evidence="2">The sequence shown here is derived from an EMBL/GenBank/DDBJ whole genome shotgun (WGS) entry which is preliminary data.</text>
</comment>
<evidence type="ECO:0000256" key="1">
    <source>
        <dbReference type="SAM" id="MobiDB-lite"/>
    </source>
</evidence>
<sequence length="191" mass="21189">MSHWIAKYLVAGPVISHARLLQDFTWAPITLIGFTQKHCRSAHQGQLQERSGLQRAVRDAYWRPSAEDEEESPGAQQDGDERGNLLERADNPVGYSVPHSRHPKWPTRHSDGSGFANPGSEDQEAENPTIRPRSGESVALAWYSPTMDSSTLCAGLGGRQEAEGVKYWLGNPREVTESRAADNHTYIQGIK</sequence>
<name>A0AAV7NL60_PLEWA</name>
<dbReference type="EMBL" id="JANPWB010000012">
    <property type="protein sequence ID" value="KAJ1115399.1"/>
    <property type="molecule type" value="Genomic_DNA"/>
</dbReference>
<evidence type="ECO:0000313" key="3">
    <source>
        <dbReference type="Proteomes" id="UP001066276"/>
    </source>
</evidence>
<evidence type="ECO:0000313" key="2">
    <source>
        <dbReference type="EMBL" id="KAJ1115399.1"/>
    </source>
</evidence>
<accession>A0AAV7NL60</accession>
<feature type="region of interest" description="Disordered" evidence="1">
    <location>
        <begin position="45"/>
        <end position="133"/>
    </location>
</feature>
<organism evidence="2 3">
    <name type="scientific">Pleurodeles waltl</name>
    <name type="common">Iberian ribbed newt</name>
    <dbReference type="NCBI Taxonomy" id="8319"/>
    <lineage>
        <taxon>Eukaryota</taxon>
        <taxon>Metazoa</taxon>
        <taxon>Chordata</taxon>
        <taxon>Craniata</taxon>
        <taxon>Vertebrata</taxon>
        <taxon>Euteleostomi</taxon>
        <taxon>Amphibia</taxon>
        <taxon>Batrachia</taxon>
        <taxon>Caudata</taxon>
        <taxon>Salamandroidea</taxon>
        <taxon>Salamandridae</taxon>
        <taxon>Pleurodelinae</taxon>
        <taxon>Pleurodeles</taxon>
    </lineage>
</organism>
<keyword evidence="3" id="KW-1185">Reference proteome</keyword>
<reference evidence="2" key="1">
    <citation type="journal article" date="2022" name="bioRxiv">
        <title>Sequencing and chromosome-scale assembly of the giantPleurodeles waltlgenome.</title>
        <authorList>
            <person name="Brown T."/>
            <person name="Elewa A."/>
            <person name="Iarovenko S."/>
            <person name="Subramanian E."/>
            <person name="Araus A.J."/>
            <person name="Petzold A."/>
            <person name="Susuki M."/>
            <person name="Suzuki K.-i.T."/>
            <person name="Hayashi T."/>
            <person name="Toyoda A."/>
            <person name="Oliveira C."/>
            <person name="Osipova E."/>
            <person name="Leigh N.D."/>
            <person name="Simon A."/>
            <person name="Yun M.H."/>
        </authorList>
    </citation>
    <scope>NUCLEOTIDE SEQUENCE</scope>
    <source>
        <strain evidence="2">20211129_DDA</strain>
        <tissue evidence="2">Liver</tissue>
    </source>
</reference>
<dbReference type="AlphaFoldDB" id="A0AAV7NL60"/>
<protein>
    <submittedName>
        <fullName evidence="2">Uncharacterized protein</fullName>
    </submittedName>
</protein>
<feature type="compositionally biased region" description="Basic and acidic residues" evidence="1">
    <location>
        <begin position="79"/>
        <end position="90"/>
    </location>
</feature>
<dbReference type="Proteomes" id="UP001066276">
    <property type="component" value="Chromosome 8"/>
</dbReference>
<gene>
    <name evidence="2" type="ORF">NDU88_003623</name>
</gene>
<proteinExistence type="predicted"/>